<protein>
    <recommendedName>
        <fullName evidence="3">Polysaccharide deacetylase</fullName>
    </recommendedName>
</protein>
<dbReference type="Gene3D" id="3.20.20.370">
    <property type="entry name" value="Glycoside hydrolase/deacetylase"/>
    <property type="match status" value="1"/>
</dbReference>
<dbReference type="InterPro" id="IPR011330">
    <property type="entry name" value="Glyco_hydro/deAcase_b/a-brl"/>
</dbReference>
<sequence length="254" mass="29717">MNVDLNSDKGLQYHIDDFTINEYKNLLRLAKSNYKFITYNQLDSAENYVLWRHDCDFSLNRALRVAQIEQEESITATYFINPHCEFYNLLEKSQSNIIRQIIQMGHQIGLHFDADYYDVTSEDQLDELIVHEKKWLEDWFDVGIEVFSFHNPLKAILHCEKASYGGLINCYSSFFKNEISYCSDSNGYWRFRRLKNILEEASDSRLHVLTHPGWWQETPMLPRARVLRAVEGRAAAVMAAYDALLAENGRKNIG</sequence>
<evidence type="ECO:0008006" key="3">
    <source>
        <dbReference type="Google" id="ProtNLM"/>
    </source>
</evidence>
<name>A0A0W0TJD9_LEGER</name>
<dbReference type="RefSeq" id="WP_202814037.1">
    <property type="nucleotide sequence ID" value="NZ_LNYA01000032.1"/>
</dbReference>
<dbReference type="EMBL" id="LNYA01000032">
    <property type="protein sequence ID" value="KTC95688.1"/>
    <property type="molecule type" value="Genomic_DNA"/>
</dbReference>
<keyword evidence="2" id="KW-1185">Reference proteome</keyword>
<dbReference type="SUPFAM" id="SSF88713">
    <property type="entry name" value="Glycoside hydrolase/deacetylase"/>
    <property type="match status" value="1"/>
</dbReference>
<evidence type="ECO:0000313" key="1">
    <source>
        <dbReference type="EMBL" id="KTC95688.1"/>
    </source>
</evidence>
<reference evidence="1 2" key="1">
    <citation type="submission" date="2015-11" db="EMBL/GenBank/DDBJ databases">
        <title>Genomic analysis of 38 Legionella species identifies large and diverse effector repertoires.</title>
        <authorList>
            <person name="Burstein D."/>
            <person name="Amaro F."/>
            <person name="Zusman T."/>
            <person name="Lifshitz Z."/>
            <person name="Cohen O."/>
            <person name="Gilbert J.A."/>
            <person name="Pupko T."/>
            <person name="Shuman H.A."/>
            <person name="Segal G."/>
        </authorList>
    </citation>
    <scope>NUCLEOTIDE SEQUENCE [LARGE SCALE GENOMIC DNA]</scope>
    <source>
        <strain evidence="1 2">SE-32A-C8</strain>
    </source>
</reference>
<dbReference type="STRING" id="448.Lery_1983"/>
<accession>A0A0W0TJD9</accession>
<evidence type="ECO:0000313" key="2">
    <source>
        <dbReference type="Proteomes" id="UP000054773"/>
    </source>
</evidence>
<proteinExistence type="predicted"/>
<dbReference type="Proteomes" id="UP000054773">
    <property type="component" value="Unassembled WGS sequence"/>
</dbReference>
<dbReference type="AlphaFoldDB" id="A0A0W0TJD9"/>
<gene>
    <name evidence="1" type="ORF">Lery_1983</name>
</gene>
<organism evidence="1 2">
    <name type="scientific">Legionella erythra</name>
    <dbReference type="NCBI Taxonomy" id="448"/>
    <lineage>
        <taxon>Bacteria</taxon>
        <taxon>Pseudomonadati</taxon>
        <taxon>Pseudomonadota</taxon>
        <taxon>Gammaproteobacteria</taxon>
        <taxon>Legionellales</taxon>
        <taxon>Legionellaceae</taxon>
        <taxon>Legionella</taxon>
    </lineage>
</organism>
<comment type="caution">
    <text evidence="1">The sequence shown here is derived from an EMBL/GenBank/DDBJ whole genome shotgun (WGS) entry which is preliminary data.</text>
</comment>
<dbReference type="PATRIC" id="fig|448.7.peg.2080"/>
<dbReference type="GO" id="GO:0005975">
    <property type="term" value="P:carbohydrate metabolic process"/>
    <property type="evidence" value="ECO:0007669"/>
    <property type="project" value="InterPro"/>
</dbReference>